<dbReference type="STRING" id="1867956.BJF95_05885"/>
<dbReference type="InterPro" id="IPR002698">
    <property type="entry name" value="FTHF_cligase"/>
</dbReference>
<feature type="binding site" evidence="4">
    <location>
        <begin position="130"/>
        <end position="138"/>
    </location>
    <ligand>
        <name>ATP</name>
        <dbReference type="ChEBI" id="CHEBI:30616"/>
    </ligand>
</feature>
<comment type="cofactor">
    <cofactor evidence="5">
        <name>Mg(2+)</name>
        <dbReference type="ChEBI" id="CHEBI:18420"/>
    </cofactor>
</comment>
<dbReference type="GO" id="GO:0035999">
    <property type="term" value="P:tetrahydrofolate interconversion"/>
    <property type="evidence" value="ECO:0007669"/>
    <property type="project" value="TreeGrafter"/>
</dbReference>
<dbReference type="GO" id="GO:0009396">
    <property type="term" value="P:folic acid-containing compound biosynthetic process"/>
    <property type="evidence" value="ECO:0007669"/>
    <property type="project" value="TreeGrafter"/>
</dbReference>
<evidence type="ECO:0000256" key="3">
    <source>
        <dbReference type="ARBA" id="ARBA00022840"/>
    </source>
</evidence>
<feature type="binding site" evidence="4">
    <location>
        <position position="56"/>
    </location>
    <ligand>
        <name>substrate</name>
    </ligand>
</feature>
<dbReference type="PANTHER" id="PTHR23407:SF1">
    <property type="entry name" value="5-FORMYLTETRAHYDROFOLATE CYCLO-LIGASE"/>
    <property type="match status" value="1"/>
</dbReference>
<proteinExistence type="inferred from homology"/>
<dbReference type="GO" id="GO:0030272">
    <property type="term" value="F:5-formyltetrahydrofolate cyclo-ligase activity"/>
    <property type="evidence" value="ECO:0007669"/>
    <property type="project" value="UniProtKB-EC"/>
</dbReference>
<comment type="catalytic activity">
    <reaction evidence="5">
        <text>(6S)-5-formyl-5,6,7,8-tetrahydrofolate + ATP = (6R)-5,10-methenyltetrahydrofolate + ADP + phosphate</text>
        <dbReference type="Rhea" id="RHEA:10488"/>
        <dbReference type="ChEBI" id="CHEBI:30616"/>
        <dbReference type="ChEBI" id="CHEBI:43474"/>
        <dbReference type="ChEBI" id="CHEBI:57455"/>
        <dbReference type="ChEBI" id="CHEBI:57457"/>
        <dbReference type="ChEBI" id="CHEBI:456216"/>
        <dbReference type="EC" id="6.3.3.2"/>
    </reaction>
</comment>
<dbReference type="InterPro" id="IPR024185">
    <property type="entry name" value="FTHF_cligase-like_sf"/>
</dbReference>
<evidence type="ECO:0000256" key="2">
    <source>
        <dbReference type="ARBA" id="ARBA00022741"/>
    </source>
</evidence>
<reference evidence="6 7" key="1">
    <citation type="submission" date="2016-09" db="EMBL/GenBank/DDBJ databases">
        <title>Rhizobium oryziradicis sp. nov., isolated from the root of rice.</title>
        <authorList>
            <person name="Zhao J."/>
            <person name="Zhang X."/>
        </authorList>
    </citation>
    <scope>NUCLEOTIDE SEQUENCE [LARGE SCALE GENOMIC DNA]</scope>
    <source>
        <strain evidence="6 7">N19</strain>
    </source>
</reference>
<dbReference type="AlphaFoldDB" id="A0A1Q8ZPS4"/>
<dbReference type="GO" id="GO:0046872">
    <property type="term" value="F:metal ion binding"/>
    <property type="evidence" value="ECO:0007669"/>
    <property type="project" value="UniProtKB-KW"/>
</dbReference>
<evidence type="ECO:0000256" key="4">
    <source>
        <dbReference type="PIRSR" id="PIRSR006806-1"/>
    </source>
</evidence>
<dbReference type="EC" id="6.3.3.2" evidence="5"/>
<protein>
    <recommendedName>
        <fullName evidence="5">5-formyltetrahydrofolate cyclo-ligase</fullName>
        <ecNumber evidence="5">6.3.3.2</ecNumber>
    </recommendedName>
</protein>
<keyword evidence="2 4" id="KW-0547">Nucleotide-binding</keyword>
<name>A0A1Q8ZPS4_9HYPH</name>
<dbReference type="NCBIfam" id="TIGR02727">
    <property type="entry name" value="MTHFS_bact"/>
    <property type="match status" value="1"/>
</dbReference>
<keyword evidence="5" id="KW-0460">Magnesium</keyword>
<evidence type="ECO:0000256" key="1">
    <source>
        <dbReference type="ARBA" id="ARBA00010638"/>
    </source>
</evidence>
<dbReference type="Proteomes" id="UP000186894">
    <property type="component" value="Unassembled WGS sequence"/>
</dbReference>
<evidence type="ECO:0000256" key="5">
    <source>
        <dbReference type="RuleBase" id="RU361279"/>
    </source>
</evidence>
<sequence>MKAAKAALREASLARRDALTAEIRQASAQQVAAYGNDAIAFSPGTIIAGFLPIRSEVDLQPLMQDLSTRGAQLCLPVVLDRQTICFRQWQPGTNLVSTGFGTRGPGPDAAVVDPDILLVPLSAFDGQGNRIGYGAGHYDRAIARLHEKGCNPTLIGIAFDCQEVADVPHEPHDVALHAILTESGYKNFKT</sequence>
<dbReference type="Gene3D" id="3.40.50.10420">
    <property type="entry name" value="NagB/RpiA/CoA transferase-like"/>
    <property type="match status" value="1"/>
</dbReference>
<comment type="caution">
    <text evidence="6">The sequence shown here is derived from an EMBL/GenBank/DDBJ whole genome shotgun (WGS) entry which is preliminary data.</text>
</comment>
<comment type="similarity">
    <text evidence="1 5">Belongs to the 5-formyltetrahydrofolate cyclo-ligase family.</text>
</comment>
<dbReference type="RefSeq" id="WP_175577244.1">
    <property type="nucleotide sequence ID" value="NZ_MKIM01000027.1"/>
</dbReference>
<keyword evidence="5" id="KW-0479">Metal-binding</keyword>
<feature type="binding site" evidence="4">
    <location>
        <position position="51"/>
    </location>
    <ligand>
        <name>substrate</name>
    </ligand>
</feature>
<evidence type="ECO:0000313" key="7">
    <source>
        <dbReference type="Proteomes" id="UP000186894"/>
    </source>
</evidence>
<accession>A0A1Q8ZPS4</accession>
<organism evidence="6 7">
    <name type="scientific">Rhizobium oryziradicis</name>
    <dbReference type="NCBI Taxonomy" id="1867956"/>
    <lineage>
        <taxon>Bacteria</taxon>
        <taxon>Pseudomonadati</taxon>
        <taxon>Pseudomonadota</taxon>
        <taxon>Alphaproteobacteria</taxon>
        <taxon>Hyphomicrobiales</taxon>
        <taxon>Rhizobiaceae</taxon>
        <taxon>Rhizobium/Agrobacterium group</taxon>
        <taxon>Rhizobium</taxon>
    </lineage>
</organism>
<keyword evidence="3 4" id="KW-0067">ATP-binding</keyword>
<dbReference type="GO" id="GO:0005524">
    <property type="term" value="F:ATP binding"/>
    <property type="evidence" value="ECO:0007669"/>
    <property type="project" value="UniProtKB-KW"/>
</dbReference>
<dbReference type="EMBL" id="MKIM01000027">
    <property type="protein sequence ID" value="OLP44094.1"/>
    <property type="molecule type" value="Genomic_DNA"/>
</dbReference>
<dbReference type="InterPro" id="IPR037171">
    <property type="entry name" value="NagB/RpiA_transferase-like"/>
</dbReference>
<keyword evidence="6" id="KW-0436">Ligase</keyword>
<feature type="binding site" evidence="4">
    <location>
        <begin position="5"/>
        <end position="9"/>
    </location>
    <ligand>
        <name>ATP</name>
        <dbReference type="ChEBI" id="CHEBI:30616"/>
    </ligand>
</feature>
<dbReference type="PANTHER" id="PTHR23407">
    <property type="entry name" value="ATPASE INHIBITOR/5-FORMYLTETRAHYDROFOLATE CYCLO-LIGASE"/>
    <property type="match status" value="1"/>
</dbReference>
<keyword evidence="7" id="KW-1185">Reference proteome</keyword>
<evidence type="ECO:0000313" key="6">
    <source>
        <dbReference type="EMBL" id="OLP44094.1"/>
    </source>
</evidence>
<dbReference type="PIRSF" id="PIRSF006806">
    <property type="entry name" value="FTHF_cligase"/>
    <property type="match status" value="1"/>
</dbReference>
<gene>
    <name evidence="6" type="ORF">BJF95_05885</name>
</gene>
<dbReference type="SUPFAM" id="SSF100950">
    <property type="entry name" value="NagB/RpiA/CoA transferase-like"/>
    <property type="match status" value="1"/>
</dbReference>
<dbReference type="Pfam" id="PF01812">
    <property type="entry name" value="5-FTHF_cyc-lig"/>
    <property type="match status" value="1"/>
</dbReference>